<evidence type="ECO:0000256" key="1">
    <source>
        <dbReference type="ARBA" id="ARBA00023002"/>
    </source>
</evidence>
<keyword evidence="1" id="KW-0560">Oxidoreductase</keyword>
<gene>
    <name evidence="7" type="ORF">HU200_032618</name>
</gene>
<organism evidence="7 8">
    <name type="scientific">Digitaria exilis</name>
    <dbReference type="NCBI Taxonomy" id="1010633"/>
    <lineage>
        <taxon>Eukaryota</taxon>
        <taxon>Viridiplantae</taxon>
        <taxon>Streptophyta</taxon>
        <taxon>Embryophyta</taxon>
        <taxon>Tracheophyta</taxon>
        <taxon>Spermatophyta</taxon>
        <taxon>Magnoliopsida</taxon>
        <taxon>Liliopsida</taxon>
        <taxon>Poales</taxon>
        <taxon>Poaceae</taxon>
        <taxon>PACMAD clade</taxon>
        <taxon>Panicoideae</taxon>
        <taxon>Panicodae</taxon>
        <taxon>Paniceae</taxon>
        <taxon>Anthephorinae</taxon>
        <taxon>Digitaria</taxon>
    </lineage>
</organism>
<sequence>MQFPTRPPTSPSAMATTAATAAVASSSTSTTSSNPLLPRRRFLPFDSTPARCRLLPTPPLRWRGRLHIARRVAVGSDVSSSPDVSTEEAEAARKVGKRVRVTAPVRVHHVAKAPGLDLRGMEGIVKQYVGVRKGKRITANLPFKVEFELKLDGQDKPVRFVAHLREQEFEIVGDE</sequence>
<evidence type="ECO:0000313" key="7">
    <source>
        <dbReference type="EMBL" id="KAF8702787.1"/>
    </source>
</evidence>
<dbReference type="PANTHER" id="PTHR46937">
    <property type="entry name" value="FERREDOXIN-THIOREDOXIN REDUCTASE, VARIABLE CHAIN"/>
    <property type="match status" value="1"/>
</dbReference>
<evidence type="ECO:0000256" key="4">
    <source>
        <dbReference type="ARBA" id="ARBA00034490"/>
    </source>
</evidence>
<keyword evidence="8" id="KW-1185">Reference proteome</keyword>
<dbReference type="Gene3D" id="2.30.30.50">
    <property type="match status" value="1"/>
</dbReference>
<evidence type="ECO:0000256" key="3">
    <source>
        <dbReference type="ARBA" id="ARBA00034474"/>
    </source>
</evidence>
<protein>
    <recommendedName>
        <fullName evidence="6">Ferredoxin thioredoxin reductase alpha chain domain-containing protein</fullName>
    </recommendedName>
</protein>
<accession>A0A835BT71</accession>
<proteinExistence type="inferred from homology"/>
<dbReference type="Proteomes" id="UP000636709">
    <property type="component" value="Unassembled WGS sequence"/>
</dbReference>
<evidence type="ECO:0000256" key="2">
    <source>
        <dbReference type="ARBA" id="ARBA00026011"/>
    </source>
</evidence>
<feature type="compositionally biased region" description="Low complexity" evidence="5">
    <location>
        <begin position="11"/>
        <end position="33"/>
    </location>
</feature>
<evidence type="ECO:0000256" key="5">
    <source>
        <dbReference type="SAM" id="MobiDB-lite"/>
    </source>
</evidence>
<evidence type="ECO:0000313" key="8">
    <source>
        <dbReference type="Proteomes" id="UP000636709"/>
    </source>
</evidence>
<feature type="domain" description="Ferredoxin thioredoxin reductase alpha chain" evidence="6">
    <location>
        <begin position="95"/>
        <end position="168"/>
    </location>
</feature>
<dbReference type="SUPFAM" id="SSF50090">
    <property type="entry name" value="Electron transport accessory proteins"/>
    <property type="match status" value="1"/>
</dbReference>
<comment type="caution">
    <text evidence="7">The sequence shown here is derived from an EMBL/GenBank/DDBJ whole genome shotgun (WGS) entry which is preliminary data.</text>
</comment>
<dbReference type="InterPro" id="IPR044166">
    <property type="entry name" value="FTRV"/>
</dbReference>
<evidence type="ECO:0000259" key="6">
    <source>
        <dbReference type="Pfam" id="PF02941"/>
    </source>
</evidence>
<dbReference type="InterPro" id="IPR008990">
    <property type="entry name" value="Elect_transpt_acc-like_dom_sf"/>
</dbReference>
<reference evidence="7" key="1">
    <citation type="submission" date="2020-07" db="EMBL/GenBank/DDBJ databases">
        <title>Genome sequence and genetic diversity analysis of an under-domesticated orphan crop, white fonio (Digitaria exilis).</title>
        <authorList>
            <person name="Bennetzen J.L."/>
            <person name="Chen S."/>
            <person name="Ma X."/>
            <person name="Wang X."/>
            <person name="Yssel A.E.J."/>
            <person name="Chaluvadi S.R."/>
            <person name="Johnson M."/>
            <person name="Gangashetty P."/>
            <person name="Hamidou F."/>
            <person name="Sanogo M.D."/>
            <person name="Zwaenepoel A."/>
            <person name="Wallace J."/>
            <person name="Van De Peer Y."/>
            <person name="Van Deynze A."/>
        </authorList>
    </citation>
    <scope>NUCLEOTIDE SEQUENCE</scope>
    <source>
        <tissue evidence="7">Leaves</tissue>
    </source>
</reference>
<dbReference type="AlphaFoldDB" id="A0A835BT71"/>
<comment type="subunit">
    <text evidence="2">Heterodimer of subunit A (variable subunit) and subunit B (catalytic subunit). Heterodimeric FTR forms a complex with ferredoxin and thioredoxin.</text>
</comment>
<dbReference type="OrthoDB" id="1916328at2759"/>
<dbReference type="Pfam" id="PF02941">
    <property type="entry name" value="FeThRed_A"/>
    <property type="match status" value="1"/>
</dbReference>
<feature type="compositionally biased region" description="Pro residues" evidence="5">
    <location>
        <begin position="1"/>
        <end position="10"/>
    </location>
</feature>
<dbReference type="GO" id="GO:0015979">
    <property type="term" value="P:photosynthesis"/>
    <property type="evidence" value="ECO:0007669"/>
    <property type="project" value="InterPro"/>
</dbReference>
<comment type="function">
    <text evidence="3">Variable subunit of the ferredoxin-thioredoxin reductase (FTR), which catalyzes the two-electron reduction of thioredoxins by the electrons provided by reduced ferredoxin.</text>
</comment>
<feature type="region of interest" description="Disordered" evidence="5">
    <location>
        <begin position="1"/>
        <end position="38"/>
    </location>
</feature>
<comment type="similarity">
    <text evidence="4">Belongs to the ferredoxin thioredoxin reductase alpha subunit family.</text>
</comment>
<dbReference type="EMBL" id="JACEFO010001783">
    <property type="protein sequence ID" value="KAF8702787.1"/>
    <property type="molecule type" value="Genomic_DNA"/>
</dbReference>
<dbReference type="PANTHER" id="PTHR46937:SF3">
    <property type="entry name" value="FERREDOXIN_THIOREDOXIN REDUCTASE SUBUNIT A (VARIABLE SUBUNIT) 2"/>
    <property type="match status" value="1"/>
</dbReference>
<dbReference type="InterPro" id="IPR004207">
    <property type="entry name" value="Fd_thioredoxin_Rdtase_alpha"/>
</dbReference>
<name>A0A835BT71_9POAL</name>
<dbReference type="GO" id="GO:0016491">
    <property type="term" value="F:oxidoreductase activity"/>
    <property type="evidence" value="ECO:0007669"/>
    <property type="project" value="UniProtKB-KW"/>
</dbReference>